<proteinExistence type="predicted"/>
<dbReference type="EMBL" id="BAABAJ010000001">
    <property type="protein sequence ID" value="GAA3897790.1"/>
    <property type="molecule type" value="Genomic_DNA"/>
</dbReference>
<reference evidence="3" key="1">
    <citation type="journal article" date="2019" name="Int. J. Syst. Evol. Microbiol.">
        <title>The Global Catalogue of Microorganisms (GCM) 10K type strain sequencing project: providing services to taxonomists for standard genome sequencing and annotation.</title>
        <authorList>
            <consortium name="The Broad Institute Genomics Platform"/>
            <consortium name="The Broad Institute Genome Sequencing Center for Infectious Disease"/>
            <person name="Wu L."/>
            <person name="Ma J."/>
        </authorList>
    </citation>
    <scope>NUCLEOTIDE SEQUENCE [LARGE SCALE GENOMIC DNA]</scope>
    <source>
        <strain evidence="3">JCM 16956</strain>
    </source>
</reference>
<evidence type="ECO:0000313" key="2">
    <source>
        <dbReference type="EMBL" id="GAA3897790.1"/>
    </source>
</evidence>
<feature type="compositionally biased region" description="Basic and acidic residues" evidence="1">
    <location>
        <begin position="90"/>
        <end position="100"/>
    </location>
</feature>
<keyword evidence="3" id="KW-1185">Reference proteome</keyword>
<evidence type="ECO:0000313" key="3">
    <source>
        <dbReference type="Proteomes" id="UP001501000"/>
    </source>
</evidence>
<feature type="compositionally biased region" description="Low complexity" evidence="1">
    <location>
        <begin position="78"/>
        <end position="88"/>
    </location>
</feature>
<protein>
    <submittedName>
        <fullName evidence="2">Uncharacterized protein</fullName>
    </submittedName>
</protein>
<name>A0ABP7LE19_9ACTN</name>
<evidence type="ECO:0000256" key="1">
    <source>
        <dbReference type="SAM" id="MobiDB-lite"/>
    </source>
</evidence>
<gene>
    <name evidence="2" type="ORF">GCM10022244_05130</name>
</gene>
<comment type="caution">
    <text evidence="2">The sequence shown here is derived from an EMBL/GenBank/DDBJ whole genome shotgun (WGS) entry which is preliminary data.</text>
</comment>
<sequence>MPVQSPHPRTATARAVLAVIEQKTHCELVGVSLPSTVPARAGAPEGGALRVRESATGSAVLGVGRRRVTVTTWGRLVPSTTTAATPTADSRQRRGELEGG</sequence>
<organism evidence="2 3">
    <name type="scientific">Streptomyces gulbargensis</name>
    <dbReference type="NCBI Taxonomy" id="364901"/>
    <lineage>
        <taxon>Bacteria</taxon>
        <taxon>Bacillati</taxon>
        <taxon>Actinomycetota</taxon>
        <taxon>Actinomycetes</taxon>
        <taxon>Kitasatosporales</taxon>
        <taxon>Streptomycetaceae</taxon>
        <taxon>Streptomyces</taxon>
    </lineage>
</organism>
<dbReference type="Proteomes" id="UP001501000">
    <property type="component" value="Unassembled WGS sequence"/>
</dbReference>
<feature type="region of interest" description="Disordered" evidence="1">
    <location>
        <begin position="78"/>
        <end position="100"/>
    </location>
</feature>
<accession>A0ABP7LE19</accession>